<protein>
    <submittedName>
        <fullName evidence="1">Uncharacterized protein</fullName>
    </submittedName>
</protein>
<evidence type="ECO:0000313" key="1">
    <source>
        <dbReference type="EMBL" id="SEF42206.1"/>
    </source>
</evidence>
<gene>
    <name evidence="1" type="ORF">SAMN05216354_0352</name>
</gene>
<dbReference type="Proteomes" id="UP000236735">
    <property type="component" value="Unassembled WGS sequence"/>
</dbReference>
<dbReference type="AlphaFoldDB" id="A0A1H5RV46"/>
<dbReference type="RefSeq" id="WP_103914955.1">
    <property type="nucleotide sequence ID" value="NZ_FNUV01000001.1"/>
</dbReference>
<proteinExistence type="predicted"/>
<reference evidence="1 2" key="1">
    <citation type="submission" date="2016-10" db="EMBL/GenBank/DDBJ databases">
        <authorList>
            <person name="de Groot N.N."/>
        </authorList>
    </citation>
    <scope>NUCLEOTIDE SEQUENCE [LARGE SCALE GENOMIC DNA]</scope>
    <source>
        <strain evidence="1 2">AR32</strain>
    </source>
</reference>
<dbReference type="EMBL" id="FNUV01000001">
    <property type="protein sequence ID" value="SEF42206.1"/>
    <property type="molecule type" value="Genomic_DNA"/>
</dbReference>
<organism evidence="1 2">
    <name type="scientific">Xylanibacter ruminicola</name>
    <name type="common">Prevotella ruminicola</name>
    <dbReference type="NCBI Taxonomy" id="839"/>
    <lineage>
        <taxon>Bacteria</taxon>
        <taxon>Pseudomonadati</taxon>
        <taxon>Bacteroidota</taxon>
        <taxon>Bacteroidia</taxon>
        <taxon>Bacteroidales</taxon>
        <taxon>Prevotellaceae</taxon>
        <taxon>Xylanibacter</taxon>
    </lineage>
</organism>
<sequence length="102" mass="11041">MGTFTITSIAINSQFDYKDSNIVVIGNFVKNGSNDALQSIQGGCYRNENGDAGAYFGSFTGAPGSDGEIQYDLSSMRRQDSNLVWDAIDEIEPNIMGNQSDN</sequence>
<evidence type="ECO:0000313" key="2">
    <source>
        <dbReference type="Proteomes" id="UP000236735"/>
    </source>
</evidence>
<accession>A0A1H5RV46</accession>
<name>A0A1H5RV46_XYLRU</name>